<evidence type="ECO:0000256" key="9">
    <source>
        <dbReference type="HAMAP-Rule" id="MF_00328"/>
    </source>
</evidence>
<keyword evidence="7 9" id="KW-0067">ATP-binding</keyword>
<evidence type="ECO:0000256" key="5">
    <source>
        <dbReference type="ARBA" id="ARBA00022741"/>
    </source>
</evidence>
<evidence type="ECO:0000256" key="2">
    <source>
        <dbReference type="ARBA" id="ARBA00012961"/>
    </source>
</evidence>
<dbReference type="SUPFAM" id="SSF52540">
    <property type="entry name" value="P-loop containing nucleoside triphosphate hydrolases"/>
    <property type="match status" value="1"/>
</dbReference>
<dbReference type="HAMAP" id="MF_00328">
    <property type="entry name" value="Guanylate_kinase"/>
    <property type="match status" value="1"/>
</dbReference>
<accession>A0A212JVH5</accession>
<dbReference type="CDD" id="cd00071">
    <property type="entry name" value="GMPK"/>
    <property type="match status" value="1"/>
</dbReference>
<evidence type="ECO:0000256" key="8">
    <source>
        <dbReference type="ARBA" id="ARBA00030128"/>
    </source>
</evidence>
<feature type="binding site" evidence="9">
    <location>
        <begin position="13"/>
        <end position="20"/>
    </location>
    <ligand>
        <name>ATP</name>
        <dbReference type="ChEBI" id="CHEBI:30616"/>
    </ligand>
</feature>
<sequence>MRNRPGIALVLCAPSGAGKTTLTKRLLEEFPSFAFSVSCTTRLPRPGEADGKDYHFLTPEKFRELRGAGYFAEWAEVHGNCYGTPLSATLATLASGRDLLFDIDVQGAAQLKKTLPQAYFIFILPPSRAILEERLRGRGSETEESLAKRMANARAEIAEAPWFDAVIVNDSLDEAYADLCAAYRAASLCPSRRPDLITNLLKEWE</sequence>
<gene>
    <name evidence="9 11" type="primary">gmk</name>
    <name evidence="11" type="ORF">KL86DPRO_20147</name>
</gene>
<dbReference type="EMBL" id="FLUQ01000002">
    <property type="protein sequence ID" value="SBW03459.1"/>
    <property type="molecule type" value="Genomic_DNA"/>
</dbReference>
<keyword evidence="4 9" id="KW-0808">Transferase</keyword>
<reference evidence="11" key="1">
    <citation type="submission" date="2016-04" db="EMBL/GenBank/DDBJ databases">
        <authorList>
            <person name="Evans L.H."/>
            <person name="Alamgir A."/>
            <person name="Owens N."/>
            <person name="Weber N.D."/>
            <person name="Virtaneva K."/>
            <person name="Barbian K."/>
            <person name="Babar A."/>
            <person name="Rosenke K."/>
        </authorList>
    </citation>
    <scope>NUCLEOTIDE SEQUENCE</scope>
    <source>
        <strain evidence="11">86</strain>
    </source>
</reference>
<dbReference type="GO" id="GO:0005829">
    <property type="term" value="C:cytosol"/>
    <property type="evidence" value="ECO:0007669"/>
    <property type="project" value="TreeGrafter"/>
</dbReference>
<dbReference type="EC" id="2.7.4.8" evidence="2 9"/>
<dbReference type="GO" id="GO:0005524">
    <property type="term" value="F:ATP binding"/>
    <property type="evidence" value="ECO:0007669"/>
    <property type="project" value="UniProtKB-UniRule"/>
</dbReference>
<dbReference type="Gene3D" id="3.40.50.300">
    <property type="entry name" value="P-loop containing nucleotide triphosphate hydrolases"/>
    <property type="match status" value="1"/>
</dbReference>
<evidence type="ECO:0000256" key="7">
    <source>
        <dbReference type="ARBA" id="ARBA00022840"/>
    </source>
</evidence>
<protein>
    <recommendedName>
        <fullName evidence="3 9">Guanylate kinase</fullName>
        <ecNumber evidence="2 9">2.7.4.8</ecNumber>
    </recommendedName>
    <alternativeName>
        <fullName evidence="8 9">GMP kinase</fullName>
    </alternativeName>
</protein>
<dbReference type="InterPro" id="IPR017665">
    <property type="entry name" value="Guanylate_kinase"/>
</dbReference>
<comment type="catalytic activity">
    <reaction evidence="9">
        <text>GMP + ATP = GDP + ADP</text>
        <dbReference type="Rhea" id="RHEA:20780"/>
        <dbReference type="ChEBI" id="CHEBI:30616"/>
        <dbReference type="ChEBI" id="CHEBI:58115"/>
        <dbReference type="ChEBI" id="CHEBI:58189"/>
        <dbReference type="ChEBI" id="CHEBI:456216"/>
        <dbReference type="EC" id="2.7.4.8"/>
    </reaction>
</comment>
<proteinExistence type="inferred from homology"/>
<dbReference type="FunFam" id="3.30.63.10:FF:000002">
    <property type="entry name" value="Guanylate kinase 1"/>
    <property type="match status" value="1"/>
</dbReference>
<dbReference type="Pfam" id="PF00625">
    <property type="entry name" value="Guanylate_kin"/>
    <property type="match status" value="1"/>
</dbReference>
<keyword evidence="6 9" id="KW-0418">Kinase</keyword>
<dbReference type="InterPro" id="IPR008144">
    <property type="entry name" value="Guanylate_kin-like_dom"/>
</dbReference>
<dbReference type="Gene3D" id="3.30.63.10">
    <property type="entry name" value="Guanylate Kinase phosphate binding domain"/>
    <property type="match status" value="1"/>
</dbReference>
<dbReference type="PROSITE" id="PS50052">
    <property type="entry name" value="GUANYLATE_KINASE_2"/>
    <property type="match status" value="1"/>
</dbReference>
<comment type="similarity">
    <text evidence="1 9">Belongs to the guanylate kinase family.</text>
</comment>
<evidence type="ECO:0000313" key="11">
    <source>
        <dbReference type="EMBL" id="SBW03459.1"/>
    </source>
</evidence>
<evidence type="ECO:0000256" key="4">
    <source>
        <dbReference type="ARBA" id="ARBA00022679"/>
    </source>
</evidence>
<dbReference type="NCBIfam" id="TIGR03263">
    <property type="entry name" value="guanyl_kin"/>
    <property type="match status" value="1"/>
</dbReference>
<dbReference type="InterPro" id="IPR020590">
    <property type="entry name" value="Guanylate_kinase_CS"/>
</dbReference>
<organism evidence="11">
    <name type="scientific">uncultured delta proteobacterium</name>
    <dbReference type="NCBI Taxonomy" id="34034"/>
    <lineage>
        <taxon>Bacteria</taxon>
        <taxon>Deltaproteobacteria</taxon>
        <taxon>environmental samples</taxon>
    </lineage>
</organism>
<dbReference type="PANTHER" id="PTHR23117">
    <property type="entry name" value="GUANYLATE KINASE-RELATED"/>
    <property type="match status" value="1"/>
</dbReference>
<dbReference type="PANTHER" id="PTHR23117:SF13">
    <property type="entry name" value="GUANYLATE KINASE"/>
    <property type="match status" value="1"/>
</dbReference>
<keyword evidence="5 9" id="KW-0547">Nucleotide-binding</keyword>
<comment type="function">
    <text evidence="9">Essential for recycling GMP and indirectly, cGMP.</text>
</comment>
<name>A0A212JVH5_9DELT</name>
<dbReference type="InterPro" id="IPR027417">
    <property type="entry name" value="P-loop_NTPase"/>
</dbReference>
<dbReference type="SMART" id="SM00072">
    <property type="entry name" value="GuKc"/>
    <property type="match status" value="1"/>
</dbReference>
<keyword evidence="9" id="KW-0963">Cytoplasm</keyword>
<comment type="subcellular location">
    <subcellularLocation>
        <location evidence="9">Cytoplasm</location>
    </subcellularLocation>
</comment>
<feature type="domain" description="Guanylate kinase-like" evidence="10">
    <location>
        <begin position="6"/>
        <end position="184"/>
    </location>
</feature>
<evidence type="ECO:0000259" key="10">
    <source>
        <dbReference type="PROSITE" id="PS50052"/>
    </source>
</evidence>
<dbReference type="AlphaFoldDB" id="A0A212JVH5"/>
<evidence type="ECO:0000256" key="3">
    <source>
        <dbReference type="ARBA" id="ARBA00016296"/>
    </source>
</evidence>
<dbReference type="PROSITE" id="PS00856">
    <property type="entry name" value="GUANYLATE_KINASE_1"/>
    <property type="match status" value="1"/>
</dbReference>
<evidence type="ECO:0000256" key="6">
    <source>
        <dbReference type="ARBA" id="ARBA00022777"/>
    </source>
</evidence>
<dbReference type="InterPro" id="IPR008145">
    <property type="entry name" value="GK/Ca_channel_bsu"/>
</dbReference>
<evidence type="ECO:0000256" key="1">
    <source>
        <dbReference type="ARBA" id="ARBA00005790"/>
    </source>
</evidence>
<dbReference type="GO" id="GO:0004385">
    <property type="term" value="F:GMP kinase activity"/>
    <property type="evidence" value="ECO:0007669"/>
    <property type="project" value="UniProtKB-UniRule"/>
</dbReference>